<sequence>MKLLLPALALFAVIYVVGLPIDPTASLQPRKGGGGKGVGSRPKKPSGRTGIARGGNRDNSGGSTKTGSGPAPAYGRGRYYGGGASIPYKAGDARGGITAVLLVGSAVAFWPGLWMSIYVYDHTPYLFYNASIHEYQKKPVLCGCAEHQPCGCDYNNSTEYINSILGDGSYNGLNKSVVNIADYMGESTILINGTLPNGTTAAGGNDEVGSNAIRLAARSLRLAWVVPVVFIFSIV</sequence>
<accession>A0ACC3YC59</accession>
<dbReference type="EMBL" id="VUJX02000017">
    <property type="protein sequence ID" value="KAL0929453.1"/>
    <property type="molecule type" value="Genomic_DNA"/>
</dbReference>
<comment type="caution">
    <text evidence="1">The sequence shown here is derived from an EMBL/GenBank/DDBJ whole genome shotgun (WGS) entry which is preliminary data.</text>
</comment>
<reference evidence="1 2" key="1">
    <citation type="journal article" date="2020" name="Phytopathology">
        <title>Genome Sequence Resources of Colletotrichum truncatum, C. plurivorum, C. musicola, and C. sojae: Four Species Pathogenic to Soybean (Glycine max).</title>
        <authorList>
            <person name="Rogerio F."/>
            <person name="Boufleur T.R."/>
            <person name="Ciampi-Guillardi M."/>
            <person name="Sukno S.A."/>
            <person name="Thon M.R."/>
            <person name="Massola Junior N.S."/>
            <person name="Baroncelli R."/>
        </authorList>
    </citation>
    <scope>NUCLEOTIDE SEQUENCE [LARGE SCALE GENOMIC DNA]</scope>
    <source>
        <strain evidence="1 2">CMES1059</strain>
    </source>
</reference>
<organism evidence="1 2">
    <name type="scientific">Colletotrichum truncatum</name>
    <name type="common">Anthracnose fungus</name>
    <name type="synonym">Colletotrichum capsici</name>
    <dbReference type="NCBI Taxonomy" id="5467"/>
    <lineage>
        <taxon>Eukaryota</taxon>
        <taxon>Fungi</taxon>
        <taxon>Dikarya</taxon>
        <taxon>Ascomycota</taxon>
        <taxon>Pezizomycotina</taxon>
        <taxon>Sordariomycetes</taxon>
        <taxon>Hypocreomycetidae</taxon>
        <taxon>Glomerellales</taxon>
        <taxon>Glomerellaceae</taxon>
        <taxon>Colletotrichum</taxon>
        <taxon>Colletotrichum truncatum species complex</taxon>
    </lineage>
</organism>
<proteinExistence type="predicted"/>
<dbReference type="Proteomes" id="UP000805649">
    <property type="component" value="Unassembled WGS sequence"/>
</dbReference>
<keyword evidence="2" id="KW-1185">Reference proteome</keyword>
<protein>
    <submittedName>
        <fullName evidence="1">Uncharacterized protein</fullName>
    </submittedName>
</protein>
<evidence type="ECO:0000313" key="2">
    <source>
        <dbReference type="Proteomes" id="UP000805649"/>
    </source>
</evidence>
<gene>
    <name evidence="1" type="ORF">CTRU02_215619</name>
</gene>
<name>A0ACC3YC59_COLTU</name>
<evidence type="ECO:0000313" key="1">
    <source>
        <dbReference type="EMBL" id="KAL0929453.1"/>
    </source>
</evidence>